<accession>A0A8I2Z4E3</accession>
<dbReference type="Proteomes" id="UP000689129">
    <property type="component" value="Unassembled WGS sequence"/>
</dbReference>
<evidence type="ECO:0000313" key="4">
    <source>
        <dbReference type="EMBL" id="KAG7107694.1"/>
    </source>
</evidence>
<gene>
    <name evidence="4" type="ORF">HYQ45_019008</name>
</gene>
<keyword evidence="2" id="KW-0812">Transmembrane</keyword>
<feature type="region of interest" description="Disordered" evidence="1">
    <location>
        <begin position="367"/>
        <end position="399"/>
    </location>
</feature>
<protein>
    <submittedName>
        <fullName evidence="4">Nuc-1 negative regulatory protein preg like</fullName>
    </submittedName>
</protein>
<feature type="compositionally biased region" description="Polar residues" evidence="1">
    <location>
        <begin position="24"/>
        <end position="35"/>
    </location>
</feature>
<feature type="transmembrane region" description="Helical" evidence="2">
    <location>
        <begin position="288"/>
        <end position="309"/>
    </location>
</feature>
<evidence type="ECO:0000313" key="5">
    <source>
        <dbReference type="Proteomes" id="UP000689129"/>
    </source>
</evidence>
<dbReference type="InterPro" id="IPR056019">
    <property type="entry name" value="DUF7598"/>
</dbReference>
<keyword evidence="2" id="KW-1133">Transmembrane helix</keyword>
<evidence type="ECO:0000256" key="1">
    <source>
        <dbReference type="SAM" id="MobiDB-lite"/>
    </source>
</evidence>
<feature type="transmembrane region" description="Helical" evidence="2">
    <location>
        <begin position="209"/>
        <end position="229"/>
    </location>
</feature>
<feature type="transmembrane region" description="Helical" evidence="2">
    <location>
        <begin position="176"/>
        <end position="203"/>
    </location>
</feature>
<comment type="caution">
    <text evidence="4">The sequence shown here is derived from an EMBL/GenBank/DDBJ whole genome shotgun (WGS) entry which is preliminary data.</text>
</comment>
<keyword evidence="2" id="KW-0472">Membrane</keyword>
<feature type="compositionally biased region" description="Polar residues" evidence="1">
    <location>
        <begin position="44"/>
        <end position="71"/>
    </location>
</feature>
<organism evidence="4 5">
    <name type="scientific">Verticillium longisporum</name>
    <name type="common">Verticillium dahliae var. longisporum</name>
    <dbReference type="NCBI Taxonomy" id="100787"/>
    <lineage>
        <taxon>Eukaryota</taxon>
        <taxon>Fungi</taxon>
        <taxon>Dikarya</taxon>
        <taxon>Ascomycota</taxon>
        <taxon>Pezizomycotina</taxon>
        <taxon>Sordariomycetes</taxon>
        <taxon>Hypocreomycetidae</taxon>
        <taxon>Glomerellales</taxon>
        <taxon>Plectosphaerellaceae</taxon>
        <taxon>Verticillium</taxon>
    </lineage>
</organism>
<evidence type="ECO:0000256" key="2">
    <source>
        <dbReference type="SAM" id="Phobius"/>
    </source>
</evidence>
<reference evidence="4" key="1">
    <citation type="journal article" date="2021" name="Mol. Plant Pathol.">
        <title>A 20-kb lineage-specific genomic region tames virulence in pathogenic amphidiploid Verticillium longisporum.</title>
        <authorList>
            <person name="Harting R."/>
            <person name="Starke J."/>
            <person name="Kusch H."/>
            <person name="Poggeler S."/>
            <person name="Maurus I."/>
            <person name="Schluter R."/>
            <person name="Landesfeind M."/>
            <person name="Bulla I."/>
            <person name="Nowrousian M."/>
            <person name="de Jonge R."/>
            <person name="Stahlhut G."/>
            <person name="Hoff K.J."/>
            <person name="Asshauer K.P."/>
            <person name="Thurmer A."/>
            <person name="Stanke M."/>
            <person name="Daniel R."/>
            <person name="Morgenstern B."/>
            <person name="Thomma B.P.H.J."/>
            <person name="Kronstad J.W."/>
            <person name="Braus-Stromeyer S.A."/>
            <person name="Braus G.H."/>
        </authorList>
    </citation>
    <scope>NUCLEOTIDE SEQUENCE</scope>
    <source>
        <strain evidence="4">Vl32</strain>
    </source>
</reference>
<feature type="domain" description="DUF7598" evidence="3">
    <location>
        <begin position="174"/>
        <end position="308"/>
    </location>
</feature>
<proteinExistence type="predicted"/>
<dbReference type="AlphaFoldDB" id="A0A8I2Z4E3"/>
<dbReference type="Pfam" id="PF24535">
    <property type="entry name" value="DUF7598"/>
    <property type="match status" value="1"/>
</dbReference>
<evidence type="ECO:0000259" key="3">
    <source>
        <dbReference type="Pfam" id="PF24535"/>
    </source>
</evidence>
<dbReference type="OrthoDB" id="5327148at2759"/>
<feature type="compositionally biased region" description="Basic and acidic residues" evidence="1">
    <location>
        <begin position="367"/>
        <end position="384"/>
    </location>
</feature>
<name>A0A8I2Z4E3_VERLO</name>
<feature type="transmembrane region" description="Helical" evidence="2">
    <location>
        <begin position="249"/>
        <end position="268"/>
    </location>
</feature>
<sequence length="417" mass="45487">MEVSSVTAVQARRGDTTPPVNTPMPLSQTSATQQPEPAVALTSVARTQQPILNEPASQTSALRQASDNTLSPGKRRKSQDHGAHAQTDLSSIADTEAANAPKRQRPAPAPQKVLPLRYELGTTEDMVVLIAHMLSELIETNDALALQSGNLTRFHSRPSKMFNLSENSRLRGSGHLILNVFRAFNIIGLLAVATASWVLIVMSGLTGNFFFFEAVSHAFTSATAALLICSELNLFKRYFATRWPVLSPYHGLTWLGIAMVVMGCHILGNLNRRSVTSKNMGPHLWRLVLAAGILSITFGFFNIVSSLVFRDSDNGITARNIRSDGAIATSSTKNSFTDAYSQKIAPWASSGKLKISKPIRVADDDVEAKGHDDQHSNPYPEDRSSPIMPDVARPPTALHPINTRFTSYSEASHMNRF</sequence>
<feature type="region of interest" description="Disordered" evidence="1">
    <location>
        <begin position="1"/>
        <end position="91"/>
    </location>
</feature>
<dbReference type="EMBL" id="JAEMWZ010000710">
    <property type="protein sequence ID" value="KAG7107694.1"/>
    <property type="molecule type" value="Genomic_DNA"/>
</dbReference>